<dbReference type="InterPro" id="IPR051938">
    <property type="entry name" value="Apopto_cytoskel_mod"/>
</dbReference>
<evidence type="ECO:0000313" key="3">
    <source>
        <dbReference type="EMBL" id="RVQ66023.1"/>
    </source>
</evidence>
<evidence type="ECO:0000313" key="4">
    <source>
        <dbReference type="Proteomes" id="UP000283003"/>
    </source>
</evidence>
<evidence type="ECO:0000259" key="2">
    <source>
        <dbReference type="PROSITE" id="PS50076"/>
    </source>
</evidence>
<sequence>MEHGQEFVDYYEVLKVNPDCDARILELAYHYFAKMFHPDNLATADSDRFGEVIEAYRALKDPEKRAAYDRIYARTNGRQAYQFPGDTDLAVDEKTTVDDAETHDKILLALYKRRREHASDAGVIGWFLQEMLGCSEEHFAFHTWYLKSKGFIEVTEQGTIAVTVQGVDHVISTSRTSLSETLLIQQSKSSDD</sequence>
<reference evidence="3 4" key="1">
    <citation type="submission" date="2018-12" db="EMBL/GenBank/DDBJ databases">
        <title>Croceicoccus ponticola sp. nov., a lipolytic bacterium isolated from seawater.</title>
        <authorList>
            <person name="Yoon J.-H."/>
        </authorList>
    </citation>
    <scope>NUCLEOTIDE SEQUENCE [LARGE SCALE GENOMIC DNA]</scope>
    <source>
        <strain evidence="3 4">GM-16</strain>
    </source>
</reference>
<keyword evidence="4" id="KW-1185">Reference proteome</keyword>
<dbReference type="SUPFAM" id="SSF46565">
    <property type="entry name" value="Chaperone J-domain"/>
    <property type="match status" value="1"/>
</dbReference>
<keyword evidence="1" id="KW-0143">Chaperone</keyword>
<organism evidence="3 4">
    <name type="scientific">Croceicoccus ponticola</name>
    <dbReference type="NCBI Taxonomy" id="2217664"/>
    <lineage>
        <taxon>Bacteria</taxon>
        <taxon>Pseudomonadati</taxon>
        <taxon>Pseudomonadota</taxon>
        <taxon>Alphaproteobacteria</taxon>
        <taxon>Sphingomonadales</taxon>
        <taxon>Erythrobacteraceae</taxon>
        <taxon>Croceicoccus</taxon>
    </lineage>
</organism>
<dbReference type="PRINTS" id="PR00625">
    <property type="entry name" value="JDOMAIN"/>
</dbReference>
<proteinExistence type="predicted"/>
<name>A0A437GVV5_9SPHN</name>
<dbReference type="RefSeq" id="WP_127613125.1">
    <property type="nucleotide sequence ID" value="NZ_RXOL01000005.1"/>
</dbReference>
<dbReference type="Proteomes" id="UP000283003">
    <property type="component" value="Unassembled WGS sequence"/>
</dbReference>
<dbReference type="InterPro" id="IPR036869">
    <property type="entry name" value="J_dom_sf"/>
</dbReference>
<protein>
    <submittedName>
        <fullName evidence="3">Molecular chaperone DnaJ</fullName>
    </submittedName>
</protein>
<accession>A0A437GVV5</accession>
<comment type="caution">
    <text evidence="3">The sequence shown here is derived from an EMBL/GenBank/DDBJ whole genome shotgun (WGS) entry which is preliminary data.</text>
</comment>
<evidence type="ECO:0000256" key="1">
    <source>
        <dbReference type="ARBA" id="ARBA00023186"/>
    </source>
</evidence>
<dbReference type="InterPro" id="IPR001623">
    <property type="entry name" value="DnaJ_domain"/>
</dbReference>
<gene>
    <name evidence="3" type="ORF">EKN06_11795</name>
</gene>
<dbReference type="OrthoDB" id="9779889at2"/>
<dbReference type="PANTHER" id="PTHR44145">
    <property type="entry name" value="DNAJ HOMOLOG SUBFAMILY A MEMBER 3, MITOCHONDRIAL"/>
    <property type="match status" value="1"/>
</dbReference>
<dbReference type="CDD" id="cd06257">
    <property type="entry name" value="DnaJ"/>
    <property type="match status" value="1"/>
</dbReference>
<dbReference type="Pfam" id="PF00226">
    <property type="entry name" value="DnaJ"/>
    <property type="match status" value="1"/>
</dbReference>
<dbReference type="PROSITE" id="PS50076">
    <property type="entry name" value="DNAJ_2"/>
    <property type="match status" value="1"/>
</dbReference>
<dbReference type="AlphaFoldDB" id="A0A437GVV5"/>
<feature type="domain" description="J" evidence="2">
    <location>
        <begin position="9"/>
        <end position="72"/>
    </location>
</feature>
<dbReference type="EMBL" id="RXOL01000005">
    <property type="protein sequence ID" value="RVQ66023.1"/>
    <property type="molecule type" value="Genomic_DNA"/>
</dbReference>
<dbReference type="Gene3D" id="1.10.287.110">
    <property type="entry name" value="DnaJ domain"/>
    <property type="match status" value="1"/>
</dbReference>
<dbReference type="SMART" id="SM00271">
    <property type="entry name" value="DnaJ"/>
    <property type="match status" value="1"/>
</dbReference>
<dbReference type="PANTHER" id="PTHR44145:SF3">
    <property type="entry name" value="DNAJ HOMOLOG SUBFAMILY A MEMBER 3, MITOCHONDRIAL"/>
    <property type="match status" value="1"/>
</dbReference>